<dbReference type="InParanoid" id="K1VWJ6"/>
<dbReference type="Proteomes" id="UP000006757">
    <property type="component" value="Unassembled WGS sequence"/>
</dbReference>
<evidence type="ECO:0000256" key="2">
    <source>
        <dbReference type="ARBA" id="ARBA00022692"/>
    </source>
</evidence>
<evidence type="ECO:0000256" key="3">
    <source>
        <dbReference type="ARBA" id="ARBA00022989"/>
    </source>
</evidence>
<feature type="compositionally biased region" description="Pro residues" evidence="5">
    <location>
        <begin position="802"/>
        <end position="813"/>
    </location>
</feature>
<dbReference type="Gene3D" id="1.20.1250.20">
    <property type="entry name" value="MFS general substrate transporter like domains"/>
    <property type="match status" value="1"/>
</dbReference>
<feature type="compositionally biased region" description="Polar residues" evidence="5">
    <location>
        <begin position="814"/>
        <end position="833"/>
    </location>
</feature>
<feature type="compositionally biased region" description="Low complexity" evidence="5">
    <location>
        <begin position="555"/>
        <end position="564"/>
    </location>
</feature>
<evidence type="ECO:0000256" key="1">
    <source>
        <dbReference type="ARBA" id="ARBA00004141"/>
    </source>
</evidence>
<dbReference type="GO" id="GO:0005886">
    <property type="term" value="C:plasma membrane"/>
    <property type="evidence" value="ECO:0007669"/>
    <property type="project" value="TreeGrafter"/>
</dbReference>
<dbReference type="EMBL" id="AMBO01000240">
    <property type="protein sequence ID" value="EKD03832.1"/>
    <property type="molecule type" value="Genomic_DNA"/>
</dbReference>
<feature type="transmembrane region" description="Helical" evidence="6">
    <location>
        <begin position="26"/>
        <end position="44"/>
    </location>
</feature>
<feature type="region of interest" description="Disordered" evidence="5">
    <location>
        <begin position="485"/>
        <end position="661"/>
    </location>
</feature>
<feature type="transmembrane region" description="Helical" evidence="6">
    <location>
        <begin position="273"/>
        <end position="291"/>
    </location>
</feature>
<dbReference type="OrthoDB" id="10021397at2759"/>
<comment type="subcellular location">
    <subcellularLocation>
        <location evidence="1">Membrane</location>
        <topology evidence="1">Multi-pass membrane protein</topology>
    </subcellularLocation>
</comment>
<organism evidence="7 8">
    <name type="scientific">Trichosporon asahii var. asahii (strain CBS 8904)</name>
    <name type="common">Yeast</name>
    <dbReference type="NCBI Taxonomy" id="1220162"/>
    <lineage>
        <taxon>Eukaryota</taxon>
        <taxon>Fungi</taxon>
        <taxon>Dikarya</taxon>
        <taxon>Basidiomycota</taxon>
        <taxon>Agaricomycotina</taxon>
        <taxon>Tremellomycetes</taxon>
        <taxon>Trichosporonales</taxon>
        <taxon>Trichosporonaceae</taxon>
        <taxon>Trichosporon</taxon>
    </lineage>
</organism>
<evidence type="ECO:0000256" key="6">
    <source>
        <dbReference type="SAM" id="Phobius"/>
    </source>
</evidence>
<name>K1VWJ6_TRIAC</name>
<keyword evidence="2 6" id="KW-0812">Transmembrane</keyword>
<accession>K1VWJ6</accession>
<dbReference type="HOGENOM" id="CLU_365319_0_0_1"/>
<reference evidence="7 8" key="1">
    <citation type="journal article" date="2012" name="Eukaryot. Cell">
        <title>Genome sequence of the Trichosporon asahii environmental strain CBS 8904.</title>
        <authorList>
            <person name="Yang R.Y."/>
            <person name="Li H.T."/>
            <person name="Zhu H."/>
            <person name="Zhou G.P."/>
            <person name="Wang M."/>
            <person name="Wang L."/>
        </authorList>
    </citation>
    <scope>NUCLEOTIDE SEQUENCE [LARGE SCALE GENOMIC DNA]</scope>
    <source>
        <strain evidence="7 8">CBS 8904</strain>
    </source>
</reference>
<feature type="transmembrane region" description="Helical" evidence="6">
    <location>
        <begin position="124"/>
        <end position="148"/>
    </location>
</feature>
<feature type="compositionally biased region" description="Low complexity" evidence="5">
    <location>
        <begin position="731"/>
        <end position="750"/>
    </location>
</feature>
<dbReference type="SUPFAM" id="SSF103473">
    <property type="entry name" value="MFS general substrate transporter"/>
    <property type="match status" value="1"/>
</dbReference>
<feature type="compositionally biased region" description="Low complexity" evidence="5">
    <location>
        <begin position="499"/>
        <end position="544"/>
    </location>
</feature>
<feature type="transmembrane region" description="Helical" evidence="6">
    <location>
        <begin position="240"/>
        <end position="261"/>
    </location>
</feature>
<keyword evidence="4 6" id="KW-0472">Membrane</keyword>
<evidence type="ECO:0000256" key="5">
    <source>
        <dbReference type="SAM" id="MobiDB-lite"/>
    </source>
</evidence>
<feature type="transmembrane region" description="Helical" evidence="6">
    <location>
        <begin position="419"/>
        <end position="439"/>
    </location>
</feature>
<gene>
    <name evidence="7" type="ORF">A1Q2_01845</name>
</gene>
<dbReference type="Gene3D" id="1.20.1720.10">
    <property type="entry name" value="Multidrug resistance protein D"/>
    <property type="match status" value="2"/>
</dbReference>
<dbReference type="GO" id="GO:0022857">
    <property type="term" value="F:transmembrane transporter activity"/>
    <property type="evidence" value="ECO:0007669"/>
    <property type="project" value="InterPro"/>
</dbReference>
<feature type="transmembrane region" description="Helical" evidence="6">
    <location>
        <begin position="94"/>
        <end position="112"/>
    </location>
</feature>
<dbReference type="AlphaFoldDB" id="K1VWJ6"/>
<feature type="compositionally biased region" description="Pro residues" evidence="5">
    <location>
        <begin position="587"/>
        <end position="629"/>
    </location>
</feature>
<dbReference type="OMA" id="RTMEARC"/>
<dbReference type="Pfam" id="PF07690">
    <property type="entry name" value="MFS_1"/>
    <property type="match status" value="1"/>
</dbReference>
<feature type="transmembrane region" description="Helical" evidence="6">
    <location>
        <begin position="56"/>
        <end position="82"/>
    </location>
</feature>
<dbReference type="InterPro" id="IPR036259">
    <property type="entry name" value="MFS_trans_sf"/>
</dbReference>
<proteinExistence type="predicted"/>
<evidence type="ECO:0008006" key="9">
    <source>
        <dbReference type="Google" id="ProtNLM"/>
    </source>
</evidence>
<dbReference type="InterPro" id="IPR011701">
    <property type="entry name" value="MFS"/>
</dbReference>
<feature type="transmembrane region" description="Helical" evidence="6">
    <location>
        <begin position="328"/>
        <end position="353"/>
    </location>
</feature>
<feature type="transmembrane region" description="Helical" evidence="6">
    <location>
        <begin position="303"/>
        <end position="322"/>
    </location>
</feature>
<dbReference type="STRING" id="1220162.K1VWJ6"/>
<feature type="transmembrane region" description="Helical" evidence="6">
    <location>
        <begin position="169"/>
        <end position="188"/>
    </location>
</feature>
<feature type="compositionally biased region" description="Basic and acidic residues" evidence="5">
    <location>
        <begin position="705"/>
        <end position="727"/>
    </location>
</feature>
<evidence type="ECO:0000313" key="8">
    <source>
        <dbReference type="Proteomes" id="UP000006757"/>
    </source>
</evidence>
<feature type="compositionally biased region" description="Basic and acidic residues" evidence="5">
    <location>
        <begin position="689"/>
        <end position="698"/>
    </location>
</feature>
<protein>
    <recommendedName>
        <fullName evidence="9">Major facilitator superfamily (MFS) profile domain-containing protein</fullName>
    </recommendedName>
</protein>
<evidence type="ECO:0000256" key="4">
    <source>
        <dbReference type="ARBA" id="ARBA00023136"/>
    </source>
</evidence>
<feature type="transmembrane region" description="Helical" evidence="6">
    <location>
        <begin position="200"/>
        <end position="220"/>
    </location>
</feature>
<keyword evidence="3 6" id="KW-1133">Transmembrane helix</keyword>
<feature type="region of interest" description="Disordered" evidence="5">
    <location>
        <begin position="675"/>
        <end position="833"/>
    </location>
</feature>
<keyword evidence="8" id="KW-1185">Reference proteome</keyword>
<dbReference type="PANTHER" id="PTHR23501:SF198">
    <property type="entry name" value="AZOLE RESISTANCE PROTEIN 1-RELATED"/>
    <property type="match status" value="1"/>
</dbReference>
<dbReference type="eggNOG" id="KOG0254">
    <property type="taxonomic scope" value="Eukaryota"/>
</dbReference>
<feature type="compositionally biased region" description="Low complexity" evidence="5">
    <location>
        <begin position="764"/>
        <end position="777"/>
    </location>
</feature>
<sequence>MFTLDQFLVTIAAPRIAAHFNALDRIAWLNIAFFIPCAAALLLYTQIMSIFPPRYVYLAALIIFMVGNAVSGSATSMTALLVGRAISALGGAGMWNYILASVFGPLIGGGLTDLGASWGWRWCFYVYLPICGATLLALAVFLPSTPLVSPFDGQEDTRPRWKRALSIDYLSFALTLSFLVCFCFALQWGGVTRSWNDPNVVVALVFSGVLFAALIAWSYFRGPKAMIPMSLFRSVHFNGAIWVAFFGYSLVVVILFYLSIYFQSSRGTSATKAGVLLLGIQCAVSPVLILAGKFGERTGYAKVPIVIGCILTAIVTGIMSTYKATTSLATVVGLEILAGVGLGLILNLIVVLMQAKYYRNPHLTPHATNVFNLHNTVNYTALRSETKTAVLASPLVMWDNSGLLSERNLRFMQETYADAIHNVWWLCLAMALCCGYAAMAMRNLNLDDSQDDGQPSVAASCAASVYTTEVRSPFEKEDARSLIRYSAPPGSFKPGKPASQRSSVQRSSIQRSSIQPSVQRSSLQPSVARSSMQRSSLRSGSRRASPPPPVPPLPDMSSLSSAAAKTPSTVNSALPWGQQASSTPRASPVPPSPIPPSPVPPSPVARSPVPPSPAPSTPKSLPLPFPEMPEPVYMTPKTMSSQEAEELPSADDSSMALPDVRSFTPLDTNKILSLHESLHGDYSPNGSTERLRMSDRYPDVSPRTSFERASVERFERPSLETLERPSLEGRSLPAVPTPSSSTTSLSSATVKGPRPQPTTPSDKPSGPDSSTTSLTSGTVGGPRPSPASNRSVGGPRALGGPRPLPKSPLPPVPTQTRTSIDQTKAESRASNMV</sequence>
<feature type="compositionally biased region" description="Pro residues" evidence="5">
    <location>
        <begin position="545"/>
        <end position="554"/>
    </location>
</feature>
<comment type="caution">
    <text evidence="7">The sequence shown here is derived from an EMBL/GenBank/DDBJ whole genome shotgun (WGS) entry which is preliminary data.</text>
</comment>
<evidence type="ECO:0000313" key="7">
    <source>
        <dbReference type="EMBL" id="EKD03832.1"/>
    </source>
</evidence>
<dbReference type="PANTHER" id="PTHR23501">
    <property type="entry name" value="MAJOR FACILITATOR SUPERFAMILY"/>
    <property type="match status" value="1"/>
</dbReference>